<name>A0AAJ6DBR3_9MICC</name>
<dbReference type="Pfam" id="PF08908">
    <property type="entry name" value="MesX"/>
    <property type="match status" value="1"/>
</dbReference>
<evidence type="ECO:0000313" key="1">
    <source>
        <dbReference type="EMBL" id="WGH92684.1"/>
    </source>
</evidence>
<proteinExistence type="predicted"/>
<sequence>MTAITFTLNHTRFDENYQPLDGTRLTTNFANLARGENREQNLRTALRMIDDRFNELITQGNASGQRYRVQLEIVSVAIDLPSQDAEESSFPVIEMLQTTVIDTQTRQRIPGVVGNNFSSYVRDYDFSILAREYAERDEPLPQDFGVLHGNIFKGFVESEAYQQQFSKLPVICISASTKKIYHRTEHQHPVLGVEYRQNEFSRTDEYFAKMGMAVRYFMPPKSVAPLAFYHFGDLEADYTDLELASTIATMETFQRIYRPEIYNAHTPAGEVYQPSLEHTDFSPTQVAYDREERSRLGVEQGHFALEKLITPHRETLEQWSSQYADHHPHAQGATR</sequence>
<organism evidence="1 2">
    <name type="scientific">Auritidibacter ignavus</name>
    <dbReference type="NCBI Taxonomy" id="678932"/>
    <lineage>
        <taxon>Bacteria</taxon>
        <taxon>Bacillati</taxon>
        <taxon>Actinomycetota</taxon>
        <taxon>Actinomycetes</taxon>
        <taxon>Micrococcales</taxon>
        <taxon>Micrococcaceae</taxon>
        <taxon>Auritidibacter</taxon>
    </lineage>
</organism>
<dbReference type="EMBL" id="CP122566">
    <property type="protein sequence ID" value="WGH92684.1"/>
    <property type="molecule type" value="Genomic_DNA"/>
</dbReference>
<reference evidence="1 2" key="1">
    <citation type="submission" date="2023-03" db="EMBL/GenBank/DDBJ databases">
        <title>Complete genome sequences of several Auritidibacter ignavus strains isolated from ear infections.</title>
        <authorList>
            <person name="Baehr T."/>
            <person name="Baumhoegger A.M."/>
        </authorList>
    </citation>
    <scope>NUCLEOTIDE SEQUENCE [LARGE SCALE GENOMIC DNA]</scope>
    <source>
        <strain evidence="1 2">BABAE-6</strain>
    </source>
</reference>
<protein>
    <submittedName>
        <fullName evidence="1">DUF1852 family protein</fullName>
    </submittedName>
</protein>
<dbReference type="InterPro" id="IPR015004">
    <property type="entry name" value="MesX"/>
</dbReference>
<dbReference type="RefSeq" id="WP_279674664.1">
    <property type="nucleotide sequence ID" value="NZ_CP122566.1"/>
</dbReference>
<dbReference type="AlphaFoldDB" id="A0AAJ6DBR3"/>
<keyword evidence="2" id="KW-1185">Reference proteome</keyword>
<dbReference type="Proteomes" id="UP001224674">
    <property type="component" value="Chromosome"/>
</dbReference>
<evidence type="ECO:0000313" key="2">
    <source>
        <dbReference type="Proteomes" id="UP001224674"/>
    </source>
</evidence>
<gene>
    <name evidence="1" type="ORF">QDX21_10315</name>
</gene>
<accession>A0AAJ6DBR3</accession>